<gene>
    <name evidence="2" type="ORF">BDV95DRAFT_591467</name>
</gene>
<keyword evidence="3" id="KW-1185">Reference proteome</keyword>
<feature type="region of interest" description="Disordered" evidence="1">
    <location>
        <begin position="183"/>
        <end position="242"/>
    </location>
</feature>
<organism evidence="2 3">
    <name type="scientific">Massariosphaeria phaeospora</name>
    <dbReference type="NCBI Taxonomy" id="100035"/>
    <lineage>
        <taxon>Eukaryota</taxon>
        <taxon>Fungi</taxon>
        <taxon>Dikarya</taxon>
        <taxon>Ascomycota</taxon>
        <taxon>Pezizomycotina</taxon>
        <taxon>Dothideomycetes</taxon>
        <taxon>Pleosporomycetidae</taxon>
        <taxon>Pleosporales</taxon>
        <taxon>Pleosporales incertae sedis</taxon>
        <taxon>Massariosphaeria</taxon>
    </lineage>
</organism>
<evidence type="ECO:0008006" key="4">
    <source>
        <dbReference type="Google" id="ProtNLM"/>
    </source>
</evidence>
<proteinExistence type="predicted"/>
<feature type="compositionally biased region" description="Basic and acidic residues" evidence="1">
    <location>
        <begin position="230"/>
        <end position="242"/>
    </location>
</feature>
<comment type="caution">
    <text evidence="2">The sequence shown here is derived from an EMBL/GenBank/DDBJ whole genome shotgun (WGS) entry which is preliminary data.</text>
</comment>
<dbReference type="OrthoDB" id="5381833at2759"/>
<feature type="compositionally biased region" description="Polar residues" evidence="1">
    <location>
        <begin position="19"/>
        <end position="36"/>
    </location>
</feature>
<evidence type="ECO:0000313" key="2">
    <source>
        <dbReference type="EMBL" id="KAF2874664.1"/>
    </source>
</evidence>
<evidence type="ECO:0000256" key="1">
    <source>
        <dbReference type="SAM" id="MobiDB-lite"/>
    </source>
</evidence>
<reference evidence="2 3" key="1">
    <citation type="submission" date="2020-01" db="EMBL/GenBank/DDBJ databases">
        <authorList>
            <consortium name="DOE Joint Genome Institute"/>
            <person name="Haridas S."/>
            <person name="Albert R."/>
            <person name="Binder M."/>
            <person name="Bloem J."/>
            <person name="Labutti K."/>
            <person name="Salamov A."/>
            <person name="Andreopoulos B."/>
            <person name="Baker S.E."/>
            <person name="Barry K."/>
            <person name="Bills G."/>
            <person name="Bluhm B.H."/>
            <person name="Cannon C."/>
            <person name="Castanera R."/>
            <person name="Culley D.E."/>
            <person name="Daum C."/>
            <person name="Ezra D."/>
            <person name="Gonzalez J.B."/>
            <person name="Henrissat B."/>
            <person name="Kuo A."/>
            <person name="Liang C."/>
            <person name="Lipzen A."/>
            <person name="Lutzoni F."/>
            <person name="Magnuson J."/>
            <person name="Mondo S."/>
            <person name="Nolan M."/>
            <person name="Ohm R."/>
            <person name="Pangilinan J."/>
            <person name="Park H.-J.H."/>
            <person name="Ramirez L."/>
            <person name="Alfaro M."/>
            <person name="Sun H."/>
            <person name="Tritt A."/>
            <person name="Yoshinaga Y."/>
            <person name="Zwiers L.-H.L."/>
            <person name="Turgeon B.G."/>
            <person name="Goodwin S.B."/>
            <person name="Spatafora J.W."/>
            <person name="Crous P.W."/>
            <person name="Grigoriev I.V."/>
        </authorList>
    </citation>
    <scope>NUCLEOTIDE SEQUENCE [LARGE SCALE GENOMIC DNA]</scope>
    <source>
        <strain evidence="2 3">CBS 611.86</strain>
    </source>
</reference>
<dbReference type="EMBL" id="JAADJZ010000005">
    <property type="protein sequence ID" value="KAF2874664.1"/>
    <property type="molecule type" value="Genomic_DNA"/>
</dbReference>
<evidence type="ECO:0000313" key="3">
    <source>
        <dbReference type="Proteomes" id="UP000481861"/>
    </source>
</evidence>
<name>A0A7C8MQK4_9PLEO</name>
<dbReference type="AlphaFoldDB" id="A0A7C8MQK4"/>
<accession>A0A7C8MQK4</accession>
<protein>
    <recommendedName>
        <fullName evidence="4">DUF2293 domain-containing protein</fullName>
    </recommendedName>
</protein>
<dbReference type="Proteomes" id="UP000481861">
    <property type="component" value="Unassembled WGS sequence"/>
</dbReference>
<feature type="region of interest" description="Disordered" evidence="1">
    <location>
        <begin position="15"/>
        <end position="47"/>
    </location>
</feature>
<sequence length="242" mass="28143">MTAVSFDWAFWTRSEDPTAKNTSESTPSEDATSEGVTSEGEEMRFETRYPPKGFTFLPAGYPYITRRSRELSEKVYAVWRNKGRKKPSTQVGFYVPEDALREATAEFEAKREKVDEELWQALNKKYPKIPDADKDRLRTIVRFRSPQYIGKPSDESAKVDILKYVRDRYTHYKVLPHPLSASSMDRVRQKTESILTSWRGENSEEEESSKSRHGTMSEALQPDLQRNVHAPHEDLERTKRED</sequence>